<evidence type="ECO:0000313" key="8">
    <source>
        <dbReference type="Proteomes" id="UP000694906"/>
    </source>
</evidence>
<dbReference type="Gene3D" id="3.30.200.20">
    <property type="entry name" value="Phosphorylase Kinase, domain 1"/>
    <property type="match status" value="1"/>
</dbReference>
<name>A0AAX6RV45_HETGA</name>
<feature type="domain" description="AGC-kinase C-terminal" evidence="7">
    <location>
        <begin position="50"/>
        <end position="96"/>
    </location>
</feature>
<sequence length="96" mass="11069">MADSIQTLQTTLQQPHDCHRHPREGLPGSDHSDLPKSRGFADVQEHPFFQNVDWDMMERKQVIPPFKPNISDGFGLDNFDPQFTNEPFQLTMIMTS</sequence>
<keyword evidence="8" id="KW-1185">Reference proteome</keyword>
<dbReference type="GO" id="GO:0005524">
    <property type="term" value="F:ATP binding"/>
    <property type="evidence" value="ECO:0007669"/>
    <property type="project" value="UniProtKB-KW"/>
</dbReference>
<dbReference type="PROSITE" id="PS51285">
    <property type="entry name" value="AGC_KINASE_CTER"/>
    <property type="match status" value="1"/>
</dbReference>
<dbReference type="RefSeq" id="XP_021099637.1">
    <property type="nucleotide sequence ID" value="XM_021243978.1"/>
</dbReference>
<evidence type="ECO:0000256" key="1">
    <source>
        <dbReference type="ARBA" id="ARBA00022527"/>
    </source>
</evidence>
<dbReference type="SMART" id="SM00133">
    <property type="entry name" value="S_TK_X"/>
    <property type="match status" value="1"/>
</dbReference>
<evidence type="ECO:0000256" key="5">
    <source>
        <dbReference type="ARBA" id="ARBA00022840"/>
    </source>
</evidence>
<dbReference type="InterPro" id="IPR000961">
    <property type="entry name" value="AGC-kinase_C"/>
</dbReference>
<evidence type="ECO:0000256" key="6">
    <source>
        <dbReference type="SAM" id="MobiDB-lite"/>
    </source>
</evidence>
<gene>
    <name evidence="9" type="primary">LOC110345685</name>
</gene>
<reference evidence="9" key="1">
    <citation type="submission" date="2025-08" db="UniProtKB">
        <authorList>
            <consortium name="RefSeq"/>
        </authorList>
    </citation>
    <scope>IDENTIFICATION</scope>
</reference>
<dbReference type="Gene3D" id="1.10.510.10">
    <property type="entry name" value="Transferase(Phosphotransferase) domain 1"/>
    <property type="match status" value="1"/>
</dbReference>
<keyword evidence="3" id="KW-0547">Nucleotide-binding</keyword>
<accession>A0AAX6RV45</accession>
<evidence type="ECO:0000256" key="4">
    <source>
        <dbReference type="ARBA" id="ARBA00022777"/>
    </source>
</evidence>
<dbReference type="GeneID" id="110345685"/>
<keyword evidence="2" id="KW-0808">Transferase</keyword>
<keyword evidence="5" id="KW-0067">ATP-binding</keyword>
<feature type="region of interest" description="Disordered" evidence="6">
    <location>
        <begin position="1"/>
        <end position="42"/>
    </location>
</feature>
<evidence type="ECO:0000313" key="9">
    <source>
        <dbReference type="RefSeq" id="XP_021099637.1"/>
    </source>
</evidence>
<proteinExistence type="predicted"/>
<dbReference type="GO" id="GO:0004674">
    <property type="term" value="F:protein serine/threonine kinase activity"/>
    <property type="evidence" value="ECO:0007669"/>
    <property type="project" value="UniProtKB-KW"/>
</dbReference>
<dbReference type="AlphaFoldDB" id="A0AAX6RV45"/>
<keyword evidence="4" id="KW-0418">Kinase</keyword>
<feature type="compositionally biased region" description="Polar residues" evidence="6">
    <location>
        <begin position="1"/>
        <end position="14"/>
    </location>
</feature>
<evidence type="ECO:0000259" key="7">
    <source>
        <dbReference type="PROSITE" id="PS51285"/>
    </source>
</evidence>
<protein>
    <submittedName>
        <fullName evidence="9">Protein kinase C iota type-like</fullName>
    </submittedName>
</protein>
<organism evidence="8 9">
    <name type="scientific">Heterocephalus glaber</name>
    <name type="common">Naked mole rat</name>
    <dbReference type="NCBI Taxonomy" id="10181"/>
    <lineage>
        <taxon>Eukaryota</taxon>
        <taxon>Metazoa</taxon>
        <taxon>Chordata</taxon>
        <taxon>Craniata</taxon>
        <taxon>Vertebrata</taxon>
        <taxon>Euteleostomi</taxon>
        <taxon>Mammalia</taxon>
        <taxon>Eutheria</taxon>
        <taxon>Euarchontoglires</taxon>
        <taxon>Glires</taxon>
        <taxon>Rodentia</taxon>
        <taxon>Hystricomorpha</taxon>
        <taxon>Bathyergidae</taxon>
        <taxon>Heterocephalus</taxon>
    </lineage>
</organism>
<dbReference type="Proteomes" id="UP000694906">
    <property type="component" value="Unplaced"/>
</dbReference>
<keyword evidence="1" id="KW-0723">Serine/threonine-protein kinase</keyword>
<evidence type="ECO:0000256" key="2">
    <source>
        <dbReference type="ARBA" id="ARBA00022679"/>
    </source>
</evidence>
<evidence type="ECO:0000256" key="3">
    <source>
        <dbReference type="ARBA" id="ARBA00022741"/>
    </source>
</evidence>